<keyword evidence="1" id="KW-0175">Coiled coil</keyword>
<comment type="caution">
    <text evidence="4">The sequence shown here is derived from an EMBL/GenBank/DDBJ whole genome shotgun (WGS) entry which is preliminary data.</text>
</comment>
<dbReference type="Pfam" id="PF02374">
    <property type="entry name" value="ArsA_ATPase"/>
    <property type="match status" value="2"/>
</dbReference>
<evidence type="ECO:0000259" key="3">
    <source>
        <dbReference type="Pfam" id="PF02374"/>
    </source>
</evidence>
<name>A0A2V3IU97_9FLOR</name>
<proteinExistence type="predicted"/>
<evidence type="ECO:0000313" key="5">
    <source>
        <dbReference type="Proteomes" id="UP000247409"/>
    </source>
</evidence>
<feature type="region of interest" description="Disordered" evidence="2">
    <location>
        <begin position="1"/>
        <end position="62"/>
    </location>
</feature>
<sequence>MLPRPAFATPIPLTRTRPTPRPLTPLPRPRRPRPPRSQRPLCTARQPPAQSPPPTPTHPAAPVALDNLLQSKSRRFIFVGGKGGVGKTTTAAAIAVHFANASLTTLVLSTDPAHSLGDALRIDLSDGALHSVPDLPLHAVEVDTTAAVAQFRHLLASLNEPPDDPDDTWRKIAARLGLSDFSAVLDTIPPGADELLALVSVLDLVESRSQIQFDRVVIDTAPTGHTLRLLAFPDFLDTFLAQALALREKLHAARTMLGSVANIFVGRKADINAALTRAAERVEAYRQKMVELSDLFRDPSRAEFIVVTIATVLAVEESKRLIQHLWDDGIWVRHIVVNQVLPATDNYTVSAYLDQLRKGQAREIAFATERIADEFSLTITLVPRFDTEVRGVYGLRALGQIAFKESRTLSYGLLLDEHSRATNGAHSQFVFVGGKGGVGKTSLGAALGIRLAEQGFKTLILSTDPAHSLADALNVSLKGGAPVSVDDAEGELFAMEIDTEGAIKDFQMLASDFVAEGRRGAGVDIARKLGLEEFAALLDNAPPGIDELVALTQVMELVKFGDFDRVVVDTAPTGHTLRLLSFPEFLDTFLGKVIRLKNRLDSAIDKLRSVIGRKDGKPDAVDKAAKGVQRLRENMEELRDLVRDKQRTQFAVVTVATGLAMAESERLVKSLKKDGVMVKNLIINQIIGDTAATAFVRRIIDNQSKCIEQLREAGAEKDIELTEVPYFDVERPQSLA</sequence>
<dbReference type="Proteomes" id="UP000247409">
    <property type="component" value="Unassembled WGS sequence"/>
</dbReference>
<organism evidence="4 5">
    <name type="scientific">Gracilariopsis chorda</name>
    <dbReference type="NCBI Taxonomy" id="448386"/>
    <lineage>
        <taxon>Eukaryota</taxon>
        <taxon>Rhodophyta</taxon>
        <taxon>Florideophyceae</taxon>
        <taxon>Rhodymeniophycidae</taxon>
        <taxon>Gracilariales</taxon>
        <taxon>Gracilariaceae</taxon>
        <taxon>Gracilariopsis</taxon>
    </lineage>
</organism>
<reference evidence="4 5" key="1">
    <citation type="journal article" date="2018" name="Mol. Biol. Evol.">
        <title>Analysis of the draft genome of the red seaweed Gracilariopsis chorda provides insights into genome size evolution in Rhodophyta.</title>
        <authorList>
            <person name="Lee J."/>
            <person name="Yang E.C."/>
            <person name="Graf L."/>
            <person name="Yang J.H."/>
            <person name="Qiu H."/>
            <person name="Zel Zion U."/>
            <person name="Chan C.X."/>
            <person name="Stephens T.G."/>
            <person name="Weber A.P.M."/>
            <person name="Boo G.H."/>
            <person name="Boo S.M."/>
            <person name="Kim K.M."/>
            <person name="Shin Y."/>
            <person name="Jung M."/>
            <person name="Lee S.J."/>
            <person name="Yim H.S."/>
            <person name="Lee J.H."/>
            <person name="Bhattacharya D."/>
            <person name="Yoon H.S."/>
        </authorList>
    </citation>
    <scope>NUCLEOTIDE SEQUENCE [LARGE SCALE GENOMIC DNA]</scope>
    <source>
        <strain evidence="4 5">SKKU-2015</strain>
        <tissue evidence="4">Whole body</tissue>
    </source>
</reference>
<dbReference type="GO" id="GO:0016887">
    <property type="term" value="F:ATP hydrolysis activity"/>
    <property type="evidence" value="ECO:0007669"/>
    <property type="project" value="InterPro"/>
</dbReference>
<feature type="coiled-coil region" evidence="1">
    <location>
        <begin position="621"/>
        <end position="648"/>
    </location>
</feature>
<dbReference type="GO" id="GO:0071816">
    <property type="term" value="P:tail-anchored membrane protein insertion into ER membrane"/>
    <property type="evidence" value="ECO:0007669"/>
    <property type="project" value="TreeGrafter"/>
</dbReference>
<dbReference type="OrthoDB" id="1770at2759"/>
<feature type="compositionally biased region" description="Pro residues" evidence="2">
    <location>
        <begin position="49"/>
        <end position="59"/>
    </location>
</feature>
<feature type="compositionally biased region" description="Low complexity" evidence="2">
    <location>
        <begin position="38"/>
        <end position="48"/>
    </location>
</feature>
<evidence type="ECO:0000256" key="1">
    <source>
        <dbReference type="SAM" id="Coils"/>
    </source>
</evidence>
<protein>
    <submittedName>
        <fullName evidence="4">Putative arsenical pump-driving ATPase</fullName>
    </submittedName>
</protein>
<keyword evidence="5" id="KW-1185">Reference proteome</keyword>
<dbReference type="NCBIfam" id="TIGR00345">
    <property type="entry name" value="GET3_arsA_TRC40"/>
    <property type="match status" value="2"/>
</dbReference>
<feature type="domain" description="ArsA/GET3 Anion-transporting ATPase-like" evidence="3">
    <location>
        <begin position="75"/>
        <end position="400"/>
    </location>
</feature>
<dbReference type="GO" id="GO:0043529">
    <property type="term" value="C:GET complex"/>
    <property type="evidence" value="ECO:0007669"/>
    <property type="project" value="TreeGrafter"/>
</dbReference>
<feature type="coiled-coil region" evidence="1">
    <location>
        <begin position="268"/>
        <end position="295"/>
    </location>
</feature>
<evidence type="ECO:0000313" key="4">
    <source>
        <dbReference type="EMBL" id="PXF45716.1"/>
    </source>
</evidence>
<dbReference type="InterPro" id="IPR027417">
    <property type="entry name" value="P-loop_NTPase"/>
</dbReference>
<feature type="domain" description="ArsA/GET3 Anion-transporting ATPase-like" evidence="3">
    <location>
        <begin position="428"/>
        <end position="730"/>
    </location>
</feature>
<dbReference type="AlphaFoldDB" id="A0A2V3IU97"/>
<evidence type="ECO:0000256" key="2">
    <source>
        <dbReference type="SAM" id="MobiDB-lite"/>
    </source>
</evidence>
<dbReference type="PANTHER" id="PTHR10803">
    <property type="entry name" value="ARSENICAL PUMP-DRIVING ATPASE ARSENITE-TRANSLOCATING ATPASE"/>
    <property type="match status" value="1"/>
</dbReference>
<dbReference type="PANTHER" id="PTHR10803:SF0">
    <property type="entry name" value="ATPASE GET3B"/>
    <property type="match status" value="1"/>
</dbReference>
<gene>
    <name evidence="4" type="ORF">BWQ96_04484</name>
</gene>
<dbReference type="STRING" id="448386.A0A2V3IU97"/>
<dbReference type="GO" id="GO:0005524">
    <property type="term" value="F:ATP binding"/>
    <property type="evidence" value="ECO:0007669"/>
    <property type="project" value="InterPro"/>
</dbReference>
<dbReference type="Gene3D" id="3.40.50.300">
    <property type="entry name" value="P-loop containing nucleotide triphosphate hydrolases"/>
    <property type="match status" value="2"/>
</dbReference>
<accession>A0A2V3IU97</accession>
<dbReference type="InterPro" id="IPR025723">
    <property type="entry name" value="ArsA/GET3_ATPase-like"/>
</dbReference>
<dbReference type="InterPro" id="IPR016300">
    <property type="entry name" value="ATPase_ArsA/GET3"/>
</dbReference>
<dbReference type="EMBL" id="NBIV01000054">
    <property type="protein sequence ID" value="PXF45716.1"/>
    <property type="molecule type" value="Genomic_DNA"/>
</dbReference>
<dbReference type="CDD" id="cd02035">
    <property type="entry name" value="ArsA"/>
    <property type="match status" value="2"/>
</dbReference>
<dbReference type="SUPFAM" id="SSF52540">
    <property type="entry name" value="P-loop containing nucleoside triphosphate hydrolases"/>
    <property type="match status" value="2"/>
</dbReference>